<proteinExistence type="predicted"/>
<dbReference type="GO" id="GO:0032259">
    <property type="term" value="P:methylation"/>
    <property type="evidence" value="ECO:0007669"/>
    <property type="project" value="UniProtKB-KW"/>
</dbReference>
<keyword evidence="2" id="KW-0808">Transferase</keyword>
<accession>A0A1H9AIL3</accession>
<feature type="domain" description="Methyltransferase" evidence="1">
    <location>
        <begin position="55"/>
        <end position="144"/>
    </location>
</feature>
<sequence length="222" mass="24811">MHLNDPQLQTIIATTRRQYDENAVQYALKTDKLEFFPGLQEELDNFHRMLPPGPVLDLGCGAGRDTRHLTSLCRKVVSADLSLELLKITRGGTRTNVVQLNLLTLPFHDGAFAGVWVSGGLLHLPSAAHPHAFSEIYRVLNAGGATAISLREGETEGWHRGERMDQDRWFTLRRPDHVTRELVSAGFNAATWTYCGRRNWFIVEAVKNEVPTRPDEVLAGSA</sequence>
<dbReference type="InterPro" id="IPR041698">
    <property type="entry name" value="Methyltransf_25"/>
</dbReference>
<protein>
    <submittedName>
        <fullName evidence="2">Methyltransferase domain-containing protein</fullName>
    </submittedName>
</protein>
<dbReference type="RefSeq" id="WP_089907883.1">
    <property type="nucleotide sequence ID" value="NZ_FOFV01000001.1"/>
</dbReference>
<reference evidence="3" key="1">
    <citation type="submission" date="2016-10" db="EMBL/GenBank/DDBJ databases">
        <authorList>
            <person name="Varghese N."/>
            <person name="Submissions S."/>
        </authorList>
    </citation>
    <scope>NUCLEOTIDE SEQUENCE [LARGE SCALE GENOMIC DNA]</scope>
    <source>
        <strain evidence="3">DSM 44437</strain>
    </source>
</reference>
<dbReference type="PANTHER" id="PTHR43591">
    <property type="entry name" value="METHYLTRANSFERASE"/>
    <property type="match status" value="1"/>
</dbReference>
<keyword evidence="3" id="KW-1185">Reference proteome</keyword>
<dbReference type="PANTHER" id="PTHR43591:SF110">
    <property type="entry name" value="RHODANESE DOMAIN-CONTAINING PROTEIN"/>
    <property type="match status" value="1"/>
</dbReference>
<dbReference type="CDD" id="cd02440">
    <property type="entry name" value="AdoMet_MTases"/>
    <property type="match status" value="1"/>
</dbReference>
<name>A0A1H9AIL3_9PSEU</name>
<dbReference type="Proteomes" id="UP000199503">
    <property type="component" value="Unassembled WGS sequence"/>
</dbReference>
<dbReference type="InterPro" id="IPR029063">
    <property type="entry name" value="SAM-dependent_MTases_sf"/>
</dbReference>
<dbReference type="Gene3D" id="3.40.50.150">
    <property type="entry name" value="Vaccinia Virus protein VP39"/>
    <property type="match status" value="1"/>
</dbReference>
<evidence type="ECO:0000259" key="1">
    <source>
        <dbReference type="Pfam" id="PF13649"/>
    </source>
</evidence>
<dbReference type="AlphaFoldDB" id="A0A1H9AIL3"/>
<evidence type="ECO:0000313" key="3">
    <source>
        <dbReference type="Proteomes" id="UP000199503"/>
    </source>
</evidence>
<dbReference type="SUPFAM" id="SSF53335">
    <property type="entry name" value="S-adenosyl-L-methionine-dependent methyltransferases"/>
    <property type="match status" value="1"/>
</dbReference>
<dbReference type="GO" id="GO:0008168">
    <property type="term" value="F:methyltransferase activity"/>
    <property type="evidence" value="ECO:0007669"/>
    <property type="project" value="UniProtKB-KW"/>
</dbReference>
<evidence type="ECO:0000313" key="2">
    <source>
        <dbReference type="EMBL" id="SEP76321.1"/>
    </source>
</evidence>
<dbReference type="EMBL" id="FOFV01000001">
    <property type="protein sequence ID" value="SEP76321.1"/>
    <property type="molecule type" value="Genomic_DNA"/>
</dbReference>
<dbReference type="OrthoDB" id="3825914at2"/>
<dbReference type="STRING" id="65499.SAMN04488000_101170"/>
<gene>
    <name evidence="2" type="ORF">SAMN04488000_101170</name>
</gene>
<dbReference type="Pfam" id="PF13649">
    <property type="entry name" value="Methyltransf_25"/>
    <property type="match status" value="1"/>
</dbReference>
<keyword evidence="2" id="KW-0489">Methyltransferase</keyword>
<organism evidence="2 3">
    <name type="scientific">Lentzea albida</name>
    <dbReference type="NCBI Taxonomy" id="65499"/>
    <lineage>
        <taxon>Bacteria</taxon>
        <taxon>Bacillati</taxon>
        <taxon>Actinomycetota</taxon>
        <taxon>Actinomycetes</taxon>
        <taxon>Pseudonocardiales</taxon>
        <taxon>Pseudonocardiaceae</taxon>
        <taxon>Lentzea</taxon>
    </lineage>
</organism>